<feature type="transmembrane region" description="Helical" evidence="6">
    <location>
        <begin position="161"/>
        <end position="180"/>
    </location>
</feature>
<gene>
    <name evidence="7" type="ORF">CWR45_06605</name>
</gene>
<feature type="transmembrane region" description="Helical" evidence="6">
    <location>
        <begin position="378"/>
        <end position="398"/>
    </location>
</feature>
<feature type="transmembrane region" description="Helical" evidence="6">
    <location>
        <begin position="62"/>
        <end position="82"/>
    </location>
</feature>
<comment type="similarity">
    <text evidence="2">Belongs to the purine-cytosine permease (2.A.39) family.</text>
</comment>
<evidence type="ECO:0000313" key="8">
    <source>
        <dbReference type="Proteomes" id="UP000256520"/>
    </source>
</evidence>
<dbReference type="OrthoDB" id="9787279at2"/>
<reference evidence="8" key="1">
    <citation type="submission" date="2017-11" db="EMBL/GenBank/DDBJ databases">
        <authorList>
            <person name="Zhu W."/>
        </authorList>
    </citation>
    <scope>NUCLEOTIDE SEQUENCE [LARGE SCALE GENOMIC DNA]</scope>
    <source>
        <strain evidence="8">CAU 1051</strain>
    </source>
</reference>
<dbReference type="PANTHER" id="PTHR30569">
    <property type="entry name" value="CYTOSINE TRANSPORTER CODB"/>
    <property type="match status" value="1"/>
</dbReference>
<dbReference type="InterPro" id="IPR001248">
    <property type="entry name" value="Pur-cyt_permease"/>
</dbReference>
<proteinExistence type="inferred from homology"/>
<protein>
    <submittedName>
        <fullName evidence="7">Cytosine permease</fullName>
    </submittedName>
</protein>
<evidence type="ECO:0000256" key="1">
    <source>
        <dbReference type="ARBA" id="ARBA00004141"/>
    </source>
</evidence>
<evidence type="ECO:0000256" key="6">
    <source>
        <dbReference type="SAM" id="Phobius"/>
    </source>
</evidence>
<dbReference type="CDD" id="cd11484">
    <property type="entry name" value="SLC-NCS1sbd_CobB-like"/>
    <property type="match status" value="1"/>
</dbReference>
<keyword evidence="5 6" id="KW-0472">Membrane</keyword>
<feature type="transmembrane region" description="Helical" evidence="6">
    <location>
        <begin position="404"/>
        <end position="423"/>
    </location>
</feature>
<dbReference type="GO" id="GO:0005886">
    <property type="term" value="C:plasma membrane"/>
    <property type="evidence" value="ECO:0007669"/>
    <property type="project" value="TreeGrafter"/>
</dbReference>
<keyword evidence="3 6" id="KW-0812">Transmembrane</keyword>
<dbReference type="EMBL" id="PIOD01000006">
    <property type="protein sequence ID" value="RDW19742.1"/>
    <property type="molecule type" value="Genomic_DNA"/>
</dbReference>
<organism evidence="7 8">
    <name type="scientific">Oceanobacillus chungangensis</name>
    <dbReference type="NCBI Taxonomy" id="1229152"/>
    <lineage>
        <taxon>Bacteria</taxon>
        <taxon>Bacillati</taxon>
        <taxon>Bacillota</taxon>
        <taxon>Bacilli</taxon>
        <taxon>Bacillales</taxon>
        <taxon>Bacillaceae</taxon>
        <taxon>Oceanobacillus</taxon>
    </lineage>
</organism>
<evidence type="ECO:0000256" key="4">
    <source>
        <dbReference type="ARBA" id="ARBA00022989"/>
    </source>
</evidence>
<comment type="subcellular location">
    <subcellularLocation>
        <location evidence="1">Membrane</location>
        <topology evidence="1">Multi-pass membrane protein</topology>
    </subcellularLocation>
</comment>
<evidence type="ECO:0000256" key="3">
    <source>
        <dbReference type="ARBA" id="ARBA00022692"/>
    </source>
</evidence>
<feature type="transmembrane region" description="Helical" evidence="6">
    <location>
        <begin position="232"/>
        <end position="255"/>
    </location>
</feature>
<evidence type="ECO:0000256" key="2">
    <source>
        <dbReference type="ARBA" id="ARBA00008974"/>
    </source>
</evidence>
<dbReference type="AlphaFoldDB" id="A0A3D8PVH8"/>
<keyword evidence="4 6" id="KW-1133">Transmembrane helix</keyword>
<comment type="caution">
    <text evidence="7">The sequence shown here is derived from an EMBL/GenBank/DDBJ whole genome shotgun (WGS) entry which is preliminary data.</text>
</comment>
<feature type="transmembrane region" description="Helical" evidence="6">
    <location>
        <begin position="135"/>
        <end position="154"/>
    </location>
</feature>
<evidence type="ECO:0000256" key="5">
    <source>
        <dbReference type="ARBA" id="ARBA00023136"/>
    </source>
</evidence>
<dbReference type="PANTHER" id="PTHR30569:SF0">
    <property type="entry name" value="CYTOSINE PERMEASE"/>
    <property type="match status" value="1"/>
</dbReference>
<dbReference type="GO" id="GO:0015209">
    <property type="term" value="F:cytosine transmembrane transporter activity"/>
    <property type="evidence" value="ECO:0007669"/>
    <property type="project" value="InterPro"/>
</dbReference>
<accession>A0A3D8PVH8</accession>
<feature type="transmembrane region" description="Helical" evidence="6">
    <location>
        <begin position="27"/>
        <end position="50"/>
    </location>
</feature>
<feature type="transmembrane region" description="Helical" evidence="6">
    <location>
        <begin position="103"/>
        <end position="123"/>
    </location>
</feature>
<keyword evidence="8" id="KW-1185">Reference proteome</keyword>
<sequence length="451" mass="49318">MKGKVTKEYVDVDYTLTHVPMHARKTWYSIFAILLGFTFIVTTMAAGASLGTSMILSDLIKVLLLGNLILSLYVGILCWISAKTGLNTILLARYTLGKLGSKWTDIILGGTQIFWYAFQAAYMGKVFTAALGLEAYFIPITIFWSLFMGAFAIWGTKGMEIVAYASIPPFLYLAYKIPAVSIEQAGGIRELFAIEPTTTITFAAAITIVIGAFISGGTQAPNWARFAKTPRTAFTVSFMAFLIGNVVMAISGMLGGLVMQEEDMVNILIKMGIIVMAMLILIFNIWTTNTTSAYSFGVAGAEFFNKPNKVPFVIGGLIIATILATTGIYEVFISFLTILGVFVPSLGGLIIGDYLFNWRKSLPRIEDVKFRMVRYSNLSAYILATLGAYLSSVFEIGLPPLNGILLGIGLVYVMKVIFGKLGIDDNHEIKNEADFINSKDDIDIDVDVAKM</sequence>
<name>A0A3D8PVH8_9BACI</name>
<dbReference type="Proteomes" id="UP000256520">
    <property type="component" value="Unassembled WGS sequence"/>
</dbReference>
<dbReference type="NCBIfam" id="NF008241">
    <property type="entry name" value="PRK11017.1"/>
    <property type="match status" value="1"/>
</dbReference>
<feature type="transmembrane region" description="Helical" evidence="6">
    <location>
        <begin position="200"/>
        <end position="220"/>
    </location>
</feature>
<dbReference type="Pfam" id="PF02133">
    <property type="entry name" value="Transp_cyt_pur"/>
    <property type="match status" value="1"/>
</dbReference>
<dbReference type="InterPro" id="IPR030191">
    <property type="entry name" value="CodB"/>
</dbReference>
<feature type="transmembrane region" description="Helical" evidence="6">
    <location>
        <begin position="335"/>
        <end position="357"/>
    </location>
</feature>
<dbReference type="Gene3D" id="1.10.4160.10">
    <property type="entry name" value="Hydantoin permease"/>
    <property type="match status" value="1"/>
</dbReference>
<feature type="transmembrane region" description="Helical" evidence="6">
    <location>
        <begin position="267"/>
        <end position="286"/>
    </location>
</feature>
<evidence type="ECO:0000313" key="7">
    <source>
        <dbReference type="EMBL" id="RDW19742.1"/>
    </source>
</evidence>
<feature type="transmembrane region" description="Helical" evidence="6">
    <location>
        <begin position="310"/>
        <end position="329"/>
    </location>
</feature>
<dbReference type="RefSeq" id="WP_115749090.1">
    <property type="nucleotide sequence ID" value="NZ_PIOD01000006.1"/>
</dbReference>